<proteinExistence type="predicted"/>
<accession>A0A1X7RLI5</accession>
<name>A0A1X7RLI5_ZYMT9</name>
<keyword evidence="2" id="KW-1185">Reference proteome</keyword>
<gene>
    <name evidence="1" type="ORF">ZT3D7_G2995</name>
</gene>
<dbReference type="Proteomes" id="UP000215127">
    <property type="component" value="Chromosome 2"/>
</dbReference>
<sequence length="72" mass="8270">MCSIPFMSFNCLSGPLRTRSHQPVRGMSIRRQHYRKDRSTEAAYLNDAAKHSPSLLIFPPCERISRILAHSQ</sequence>
<organism evidence="1 2">
    <name type="scientific">Zymoseptoria tritici (strain ST99CH_3D7)</name>
    <dbReference type="NCBI Taxonomy" id="1276538"/>
    <lineage>
        <taxon>Eukaryota</taxon>
        <taxon>Fungi</taxon>
        <taxon>Dikarya</taxon>
        <taxon>Ascomycota</taxon>
        <taxon>Pezizomycotina</taxon>
        <taxon>Dothideomycetes</taxon>
        <taxon>Dothideomycetidae</taxon>
        <taxon>Mycosphaerellales</taxon>
        <taxon>Mycosphaerellaceae</taxon>
        <taxon>Zymoseptoria</taxon>
    </lineage>
</organism>
<dbReference type="AlphaFoldDB" id="A0A1X7RLI5"/>
<reference evidence="1 2" key="1">
    <citation type="submission" date="2016-06" db="EMBL/GenBank/DDBJ databases">
        <authorList>
            <person name="Kjaerup R.B."/>
            <person name="Dalgaard T.S."/>
            <person name="Juul-Madsen H.R."/>
        </authorList>
    </citation>
    <scope>NUCLEOTIDE SEQUENCE [LARGE SCALE GENOMIC DNA]</scope>
</reference>
<evidence type="ECO:0000313" key="2">
    <source>
        <dbReference type="Proteomes" id="UP000215127"/>
    </source>
</evidence>
<protein>
    <submittedName>
        <fullName evidence="1">Uncharacterized protein</fullName>
    </submittedName>
</protein>
<evidence type="ECO:0000313" key="1">
    <source>
        <dbReference type="EMBL" id="SMQ47847.1"/>
    </source>
</evidence>
<dbReference type="EMBL" id="LT853693">
    <property type="protein sequence ID" value="SMQ47847.1"/>
    <property type="molecule type" value="Genomic_DNA"/>
</dbReference>